<dbReference type="InterPro" id="IPR010793">
    <property type="entry name" value="Ribosomal_mL37/mL65"/>
</dbReference>
<evidence type="ECO:0000256" key="6">
    <source>
        <dbReference type="ARBA" id="ARBA00037985"/>
    </source>
</evidence>
<keyword evidence="4" id="KW-0496">Mitochondrion</keyword>
<comment type="similarity">
    <text evidence="6">Belongs to the mitochondrion-specific ribosomal protein mL37 family.</text>
</comment>
<evidence type="ECO:0000256" key="1">
    <source>
        <dbReference type="ARBA" id="ARBA00004173"/>
    </source>
</evidence>
<evidence type="ECO:0000313" key="9">
    <source>
        <dbReference type="EMBL" id="KAK6621666.1"/>
    </source>
</evidence>
<accession>A0ABR1AK70</accession>
<evidence type="ECO:0000256" key="4">
    <source>
        <dbReference type="ARBA" id="ARBA00023128"/>
    </source>
</evidence>
<reference evidence="9 10" key="1">
    <citation type="submission" date="2023-09" db="EMBL/GenBank/DDBJ databases">
        <title>Genomes of two closely related lineages of the louse Polyplax serrata with different host specificities.</title>
        <authorList>
            <person name="Martinu J."/>
            <person name="Tarabai H."/>
            <person name="Stefka J."/>
            <person name="Hypsa V."/>
        </authorList>
    </citation>
    <scope>NUCLEOTIDE SEQUENCE [LARGE SCALE GENOMIC DNA]</scope>
    <source>
        <strain evidence="9">98ZLc_SE</strain>
    </source>
</reference>
<evidence type="ECO:0000256" key="2">
    <source>
        <dbReference type="ARBA" id="ARBA00022946"/>
    </source>
</evidence>
<keyword evidence="3" id="KW-0689">Ribosomal protein</keyword>
<dbReference type="Proteomes" id="UP001359485">
    <property type="component" value="Unassembled WGS sequence"/>
</dbReference>
<keyword evidence="10" id="KW-1185">Reference proteome</keyword>
<sequence length="407" mass="47139">MRRTPVLFSQLSRMRKWNWYIKGKVEVRPTPAKELLERHGYEVVDVKDVLFPPTVRERVEIVGAYDKILPFDENHPDYKTEPCYKYLDQNVLLEGTQQAQVLTNTIAVKEFPEHIDKFSKNLKLPDSIHSEVQKRIMLSCVFEATQQKLPKKKDPSRPAWVFPRDYGIPDTRKNELLTKNLVELCDNYINDKSKSVVSDVKFCAPIKAHNKNLLFELTSEVVVTTSKRLQSLSNSEITIDLELPNLHPVDCTISLEPFNFYEMKNIYPFNTKSKYPFVQTAFLSYNHTIVKNIFEEEVTEDQKMSRCLMKGFTIAAAQAHALYGEDVEELPEPLVIPVVQSDGQFFDFSLYQLNTLAIDKQSNIKNIFWNSPTIALYEKCQYESARPVLQGYNSDIINKIISFMSIE</sequence>
<evidence type="ECO:0000256" key="8">
    <source>
        <dbReference type="ARBA" id="ARBA00041617"/>
    </source>
</evidence>
<dbReference type="EMBL" id="JAWJWF010000047">
    <property type="protein sequence ID" value="KAK6621666.1"/>
    <property type="molecule type" value="Genomic_DNA"/>
</dbReference>
<proteinExistence type="inferred from homology"/>
<evidence type="ECO:0000256" key="7">
    <source>
        <dbReference type="ARBA" id="ARBA00039442"/>
    </source>
</evidence>
<dbReference type="InterPro" id="IPR052482">
    <property type="entry name" value="mtLSU_mL37"/>
</dbReference>
<organism evidence="9 10">
    <name type="scientific">Polyplax serrata</name>
    <name type="common">Common mouse louse</name>
    <dbReference type="NCBI Taxonomy" id="468196"/>
    <lineage>
        <taxon>Eukaryota</taxon>
        <taxon>Metazoa</taxon>
        <taxon>Ecdysozoa</taxon>
        <taxon>Arthropoda</taxon>
        <taxon>Hexapoda</taxon>
        <taxon>Insecta</taxon>
        <taxon>Pterygota</taxon>
        <taxon>Neoptera</taxon>
        <taxon>Paraneoptera</taxon>
        <taxon>Psocodea</taxon>
        <taxon>Troctomorpha</taxon>
        <taxon>Phthiraptera</taxon>
        <taxon>Anoplura</taxon>
        <taxon>Polyplacidae</taxon>
        <taxon>Polyplax</taxon>
    </lineage>
</organism>
<name>A0ABR1AK70_POLSC</name>
<comment type="caution">
    <text evidence="9">The sequence shown here is derived from an EMBL/GenBank/DDBJ whole genome shotgun (WGS) entry which is preliminary data.</text>
</comment>
<dbReference type="PANTHER" id="PTHR15889">
    <property type="entry name" value="MITOCHONDRIAL RIBOSOMAL PROTEIN L37"/>
    <property type="match status" value="1"/>
</dbReference>
<comment type="subcellular location">
    <subcellularLocation>
        <location evidence="1">Mitochondrion</location>
    </subcellularLocation>
</comment>
<evidence type="ECO:0000256" key="3">
    <source>
        <dbReference type="ARBA" id="ARBA00022980"/>
    </source>
</evidence>
<keyword evidence="2" id="KW-0809">Transit peptide</keyword>
<keyword evidence="5" id="KW-0687">Ribonucleoprotein</keyword>
<dbReference type="PANTHER" id="PTHR15889:SF2">
    <property type="entry name" value="LARGE RIBOSOMAL SUBUNIT PROTEIN ML37"/>
    <property type="match status" value="1"/>
</dbReference>
<protein>
    <recommendedName>
        <fullName evidence="7">Large ribosomal subunit protein mL37</fullName>
    </recommendedName>
    <alternativeName>
        <fullName evidence="8">39S ribosomal protein L37, mitochondrial</fullName>
    </alternativeName>
</protein>
<evidence type="ECO:0000256" key="5">
    <source>
        <dbReference type="ARBA" id="ARBA00023274"/>
    </source>
</evidence>
<evidence type="ECO:0000313" key="10">
    <source>
        <dbReference type="Proteomes" id="UP001359485"/>
    </source>
</evidence>
<dbReference type="Pfam" id="PF07147">
    <property type="entry name" value="PDCD9"/>
    <property type="match status" value="1"/>
</dbReference>
<gene>
    <name evidence="9" type="ORF">RUM44_001473</name>
</gene>